<accession>A0ACC3ASE7</accession>
<gene>
    <name evidence="1" type="ORF">N8T08_010387</name>
</gene>
<name>A0ACC3ASE7_9EURO</name>
<proteinExistence type="predicted"/>
<dbReference type="Proteomes" id="UP001177260">
    <property type="component" value="Unassembled WGS sequence"/>
</dbReference>
<sequence length="421" mass="47719">MAQKRHYFAATFSGLVHELDVFHRDRPIPYVTTANRPSSLRWKDALKRLETLDSDLSECSQGTSSNTEPAESGINKERYLVVGIIPHPSSLDVKEPGVHTMSDEHFALEAVTPVRRDVKRHKLKFYVLLEVEPTTPRYGAFPVSPEDIFYFLEYRTDVKSVRDRRTQWTEKVRVAAVMPSAEPRRSYRWLNGSQRVAERHPAVSPDGKPRDNSIKFIWEQFLNPTSGTELSSKNAEQLAVEILKRWPTLQRHNVTGEKLMRLRRGIVESRSAIGWSRAYGFLALGCESPLDSPNLGELVVGFLDTIDKIRKLGPGKTPRFVKDMVLGELSKAMDVAKNVQTSSEDAAKVLQTPAEAELFKLFIHQLEDVLVNSDTMQQTYFRIRDILTDYGDQSGKEHGAVAGQMRVLADILQSVRTALMR</sequence>
<dbReference type="EMBL" id="JAOPJF010000083">
    <property type="protein sequence ID" value="KAK1140441.1"/>
    <property type="molecule type" value="Genomic_DNA"/>
</dbReference>
<protein>
    <submittedName>
        <fullName evidence="1">Uncharacterized protein</fullName>
    </submittedName>
</protein>
<evidence type="ECO:0000313" key="2">
    <source>
        <dbReference type="Proteomes" id="UP001177260"/>
    </source>
</evidence>
<evidence type="ECO:0000313" key="1">
    <source>
        <dbReference type="EMBL" id="KAK1140441.1"/>
    </source>
</evidence>
<comment type="caution">
    <text evidence="1">The sequence shown here is derived from an EMBL/GenBank/DDBJ whole genome shotgun (WGS) entry which is preliminary data.</text>
</comment>
<reference evidence="1 2" key="1">
    <citation type="journal article" date="2023" name="ACS Omega">
        <title>Identification of the Neoaspergillic Acid Biosynthesis Gene Cluster by Establishing an In Vitro CRISPR-Ribonucleoprotein Genetic System in Aspergillus melleus.</title>
        <authorList>
            <person name="Yuan B."/>
            <person name="Grau M.F."/>
            <person name="Murata R.M."/>
            <person name="Torok T."/>
            <person name="Venkateswaran K."/>
            <person name="Stajich J.E."/>
            <person name="Wang C.C.C."/>
        </authorList>
    </citation>
    <scope>NUCLEOTIDE SEQUENCE [LARGE SCALE GENOMIC DNA]</scope>
    <source>
        <strain evidence="1 2">IMV 1140</strain>
    </source>
</reference>
<keyword evidence="2" id="KW-1185">Reference proteome</keyword>
<organism evidence="1 2">
    <name type="scientific">Aspergillus melleus</name>
    <dbReference type="NCBI Taxonomy" id="138277"/>
    <lineage>
        <taxon>Eukaryota</taxon>
        <taxon>Fungi</taxon>
        <taxon>Dikarya</taxon>
        <taxon>Ascomycota</taxon>
        <taxon>Pezizomycotina</taxon>
        <taxon>Eurotiomycetes</taxon>
        <taxon>Eurotiomycetidae</taxon>
        <taxon>Eurotiales</taxon>
        <taxon>Aspergillaceae</taxon>
        <taxon>Aspergillus</taxon>
        <taxon>Aspergillus subgen. Circumdati</taxon>
    </lineage>
</organism>